<dbReference type="OrthoDB" id="9802447at2"/>
<dbReference type="Pfam" id="PF00441">
    <property type="entry name" value="Acyl-CoA_dh_1"/>
    <property type="match status" value="1"/>
</dbReference>
<dbReference type="SUPFAM" id="SSF47203">
    <property type="entry name" value="Acyl-CoA dehydrogenase C-terminal domain-like"/>
    <property type="match status" value="1"/>
</dbReference>
<evidence type="ECO:0000313" key="11">
    <source>
        <dbReference type="Proteomes" id="UP000184342"/>
    </source>
</evidence>
<organism evidence="10 11">
    <name type="scientific">Parasporobacterium paucivorans DSM 15970</name>
    <dbReference type="NCBI Taxonomy" id="1122934"/>
    <lineage>
        <taxon>Bacteria</taxon>
        <taxon>Bacillati</taxon>
        <taxon>Bacillota</taxon>
        <taxon>Clostridia</taxon>
        <taxon>Lachnospirales</taxon>
        <taxon>Lachnospiraceae</taxon>
        <taxon>Parasporobacterium</taxon>
    </lineage>
</organism>
<dbReference type="AlphaFoldDB" id="A0A1M6AB16"/>
<dbReference type="Proteomes" id="UP000184342">
    <property type="component" value="Unassembled WGS sequence"/>
</dbReference>
<dbReference type="EMBL" id="FQYT01000002">
    <property type="protein sequence ID" value="SHI33626.1"/>
    <property type="molecule type" value="Genomic_DNA"/>
</dbReference>
<dbReference type="InterPro" id="IPR006089">
    <property type="entry name" value="Acyl-CoA_DH_CS"/>
</dbReference>
<proteinExistence type="inferred from homology"/>
<evidence type="ECO:0000256" key="1">
    <source>
        <dbReference type="ARBA" id="ARBA00001974"/>
    </source>
</evidence>
<dbReference type="InterPro" id="IPR006091">
    <property type="entry name" value="Acyl-CoA_Oxase/DH_mid-dom"/>
</dbReference>
<feature type="domain" description="Acyl-CoA dehydrogenase/oxidase N-terminal" evidence="9">
    <location>
        <begin position="6"/>
        <end position="118"/>
    </location>
</feature>
<accession>A0A1M6AB16</accession>
<dbReference type="FunFam" id="2.40.110.10:FF:000001">
    <property type="entry name" value="Acyl-CoA dehydrogenase, mitochondrial"/>
    <property type="match status" value="1"/>
</dbReference>
<dbReference type="PANTHER" id="PTHR43884:SF12">
    <property type="entry name" value="ISOVALERYL-COA DEHYDROGENASE, MITOCHONDRIAL-RELATED"/>
    <property type="match status" value="1"/>
</dbReference>
<reference evidence="10 11" key="1">
    <citation type="submission" date="2016-11" db="EMBL/GenBank/DDBJ databases">
        <authorList>
            <person name="Jaros S."/>
            <person name="Januszkiewicz K."/>
            <person name="Wedrychowicz H."/>
        </authorList>
    </citation>
    <scope>NUCLEOTIDE SEQUENCE [LARGE SCALE GENOMIC DNA]</scope>
    <source>
        <strain evidence="10 11">DSM 15970</strain>
    </source>
</reference>
<dbReference type="RefSeq" id="WP_073992420.1">
    <property type="nucleotide sequence ID" value="NZ_FQYT01000002.1"/>
</dbReference>
<dbReference type="InterPro" id="IPR036250">
    <property type="entry name" value="AcylCo_DH-like_C"/>
</dbReference>
<gene>
    <name evidence="10" type="ORF">SAMN02745691_00118</name>
</gene>
<dbReference type="InterPro" id="IPR037069">
    <property type="entry name" value="AcylCoA_DH/ox_N_sf"/>
</dbReference>
<evidence type="ECO:0000259" key="7">
    <source>
        <dbReference type="Pfam" id="PF00441"/>
    </source>
</evidence>
<dbReference type="PIRSF" id="PIRSF016578">
    <property type="entry name" value="HsaA"/>
    <property type="match status" value="1"/>
</dbReference>
<keyword evidence="11" id="KW-1185">Reference proteome</keyword>
<keyword evidence="4 6" id="KW-0274">FAD</keyword>
<name>A0A1M6AB16_9FIRM</name>
<dbReference type="GO" id="GO:0050660">
    <property type="term" value="F:flavin adenine dinucleotide binding"/>
    <property type="evidence" value="ECO:0007669"/>
    <property type="project" value="InterPro"/>
</dbReference>
<evidence type="ECO:0000259" key="8">
    <source>
        <dbReference type="Pfam" id="PF02770"/>
    </source>
</evidence>
<dbReference type="GO" id="GO:0003995">
    <property type="term" value="F:acyl-CoA dehydrogenase activity"/>
    <property type="evidence" value="ECO:0007669"/>
    <property type="project" value="InterPro"/>
</dbReference>
<comment type="similarity">
    <text evidence="2 6">Belongs to the acyl-CoA dehydrogenase family.</text>
</comment>
<dbReference type="FunFam" id="1.10.540.10:FF:000002">
    <property type="entry name" value="Acyl-CoA dehydrogenase FadE19"/>
    <property type="match status" value="1"/>
</dbReference>
<evidence type="ECO:0000256" key="3">
    <source>
        <dbReference type="ARBA" id="ARBA00022630"/>
    </source>
</evidence>
<dbReference type="InterPro" id="IPR009100">
    <property type="entry name" value="AcylCoA_DH/oxidase_NM_dom_sf"/>
</dbReference>
<evidence type="ECO:0000256" key="6">
    <source>
        <dbReference type="RuleBase" id="RU362125"/>
    </source>
</evidence>
<evidence type="ECO:0000256" key="2">
    <source>
        <dbReference type="ARBA" id="ARBA00009347"/>
    </source>
</evidence>
<dbReference type="PROSITE" id="PS00072">
    <property type="entry name" value="ACYL_COA_DH_1"/>
    <property type="match status" value="1"/>
</dbReference>
<dbReference type="Gene3D" id="1.10.540.10">
    <property type="entry name" value="Acyl-CoA dehydrogenase/oxidase, N-terminal domain"/>
    <property type="match status" value="1"/>
</dbReference>
<dbReference type="STRING" id="1122934.SAMN02745691_00118"/>
<evidence type="ECO:0000256" key="5">
    <source>
        <dbReference type="ARBA" id="ARBA00023002"/>
    </source>
</evidence>
<dbReference type="Gene3D" id="2.40.110.10">
    <property type="entry name" value="Butyryl-CoA Dehydrogenase, subunit A, domain 2"/>
    <property type="match status" value="1"/>
</dbReference>
<dbReference type="InterPro" id="IPR009075">
    <property type="entry name" value="AcylCo_DH/oxidase_C"/>
</dbReference>
<dbReference type="InterPro" id="IPR046373">
    <property type="entry name" value="Acyl-CoA_Oxase/DH_mid-dom_sf"/>
</dbReference>
<evidence type="ECO:0000313" key="10">
    <source>
        <dbReference type="EMBL" id="SHI33626.1"/>
    </source>
</evidence>
<feature type="domain" description="Acyl-CoA oxidase/dehydrogenase middle" evidence="8">
    <location>
        <begin position="122"/>
        <end position="217"/>
    </location>
</feature>
<evidence type="ECO:0000259" key="9">
    <source>
        <dbReference type="Pfam" id="PF02771"/>
    </source>
</evidence>
<dbReference type="Pfam" id="PF02770">
    <property type="entry name" value="Acyl-CoA_dh_M"/>
    <property type="match status" value="1"/>
</dbReference>
<comment type="cofactor">
    <cofactor evidence="1 6">
        <name>FAD</name>
        <dbReference type="ChEBI" id="CHEBI:57692"/>
    </cofactor>
</comment>
<protein>
    <submittedName>
        <fullName evidence="10">Butyryl-CoA dehydrogenase</fullName>
    </submittedName>
</protein>
<dbReference type="PANTHER" id="PTHR43884">
    <property type="entry name" value="ACYL-COA DEHYDROGENASE"/>
    <property type="match status" value="1"/>
</dbReference>
<dbReference type="PROSITE" id="PS00073">
    <property type="entry name" value="ACYL_COA_DH_2"/>
    <property type="match status" value="1"/>
</dbReference>
<dbReference type="Gene3D" id="1.20.140.10">
    <property type="entry name" value="Butyryl-CoA Dehydrogenase, subunit A, domain 3"/>
    <property type="match status" value="1"/>
</dbReference>
<keyword evidence="3 6" id="KW-0285">Flavoprotein</keyword>
<dbReference type="InterPro" id="IPR013786">
    <property type="entry name" value="AcylCoA_DH/ox_N"/>
</dbReference>
<sequence length="378" mass="41259">MDFMLSKEHEMVRHLFRDFAVKEVKPLAQEVDETERFPVETVKKMNKLGFMGIPVPKEYGGQGCDTLSYVMCVEELSKVCGTTGVIVSAHTSLCCEPIRKYGTEDQKQKYLVPLAKGEKLGAFGLTEPGAGTDASGQQTKAVLDGDHYVLNGTKIFITNGGQADIYIVFAMTDKAQGNRGISAFIVEKDYPGFSIGTKEKKMGIRGSATTELIFQDCIVPKENLLGKEGKGFGIAMGTLDGGRIGIAAQALGLAEGALETTIAYVKERKQFGRSISKFQNTQFELADMYTKVQAAQALVYKAALAKDTQSSFSLEAAVAKLYASEVAMEITTKAVQLHGGYGYIRDYDVERMMRDAKITEIYEGTSEVQKMVISANIL</sequence>
<dbReference type="FunFam" id="1.20.140.10:FF:000004">
    <property type="entry name" value="Acyl-CoA dehydrogenase FadE25"/>
    <property type="match status" value="1"/>
</dbReference>
<feature type="domain" description="Acyl-CoA dehydrogenase/oxidase C-terminal" evidence="7">
    <location>
        <begin position="229"/>
        <end position="377"/>
    </location>
</feature>
<dbReference type="Pfam" id="PF02771">
    <property type="entry name" value="Acyl-CoA_dh_N"/>
    <property type="match status" value="1"/>
</dbReference>
<dbReference type="CDD" id="cd01158">
    <property type="entry name" value="SCAD_SBCAD"/>
    <property type="match status" value="1"/>
</dbReference>
<evidence type="ECO:0000256" key="4">
    <source>
        <dbReference type="ARBA" id="ARBA00022827"/>
    </source>
</evidence>
<keyword evidence="5 6" id="KW-0560">Oxidoreductase</keyword>
<dbReference type="SUPFAM" id="SSF56645">
    <property type="entry name" value="Acyl-CoA dehydrogenase NM domain-like"/>
    <property type="match status" value="1"/>
</dbReference>